<proteinExistence type="predicted"/>
<keyword evidence="1" id="KW-0472">Membrane</keyword>
<gene>
    <name evidence="2" type="ORF">ACFSJD_35335</name>
</gene>
<evidence type="ECO:0000313" key="2">
    <source>
        <dbReference type="EMBL" id="MFD1522810.1"/>
    </source>
</evidence>
<reference evidence="3" key="1">
    <citation type="journal article" date="2019" name="Int. J. Syst. Evol. Microbiol.">
        <title>The Global Catalogue of Microorganisms (GCM) 10K type strain sequencing project: providing services to taxonomists for standard genome sequencing and annotation.</title>
        <authorList>
            <consortium name="The Broad Institute Genomics Platform"/>
            <consortium name="The Broad Institute Genome Sequencing Center for Infectious Disease"/>
            <person name="Wu L."/>
            <person name="Ma J."/>
        </authorList>
    </citation>
    <scope>NUCLEOTIDE SEQUENCE [LARGE SCALE GENOMIC DNA]</scope>
    <source>
        <strain evidence="3">CCM 7043</strain>
    </source>
</reference>
<evidence type="ECO:0000256" key="1">
    <source>
        <dbReference type="SAM" id="Phobius"/>
    </source>
</evidence>
<feature type="transmembrane region" description="Helical" evidence="1">
    <location>
        <begin position="161"/>
        <end position="188"/>
    </location>
</feature>
<sequence length="191" mass="19549">MTSNAAREVTAPVPAKASRPIHALAWVMAAWCLGFAAVNIAFQVTGRFASGPYADMAAGLAVMDWIVVALKLLGATVAVRSVIARPPTAVRTVLVWGAFALLALYSAGNVVELVGMVVSDPSGIELRSLAYIMFFLAGAAGYGALAVSYSRRTHARRSHAVLGVLGAPLVLGALLIAAPAALAAVGLLPSV</sequence>
<evidence type="ECO:0000313" key="3">
    <source>
        <dbReference type="Proteomes" id="UP001597114"/>
    </source>
</evidence>
<accession>A0ABW4F7G2</accession>
<feature type="transmembrane region" description="Helical" evidence="1">
    <location>
        <begin position="56"/>
        <end position="77"/>
    </location>
</feature>
<keyword evidence="1" id="KW-0812">Transmembrane</keyword>
<feature type="transmembrane region" description="Helical" evidence="1">
    <location>
        <begin position="128"/>
        <end position="149"/>
    </location>
</feature>
<feature type="transmembrane region" description="Helical" evidence="1">
    <location>
        <begin position="89"/>
        <end position="108"/>
    </location>
</feature>
<comment type="caution">
    <text evidence="2">The sequence shown here is derived from an EMBL/GenBank/DDBJ whole genome shotgun (WGS) entry which is preliminary data.</text>
</comment>
<keyword evidence="3" id="KW-1185">Reference proteome</keyword>
<dbReference type="RefSeq" id="WP_344721564.1">
    <property type="nucleotide sequence ID" value="NZ_BAAAUS010000008.1"/>
</dbReference>
<organism evidence="2 3">
    <name type="scientific">Pseudonocardia yunnanensis</name>
    <dbReference type="NCBI Taxonomy" id="58107"/>
    <lineage>
        <taxon>Bacteria</taxon>
        <taxon>Bacillati</taxon>
        <taxon>Actinomycetota</taxon>
        <taxon>Actinomycetes</taxon>
        <taxon>Pseudonocardiales</taxon>
        <taxon>Pseudonocardiaceae</taxon>
        <taxon>Pseudonocardia</taxon>
    </lineage>
</organism>
<name>A0ABW4F7G2_9PSEU</name>
<evidence type="ECO:0008006" key="4">
    <source>
        <dbReference type="Google" id="ProtNLM"/>
    </source>
</evidence>
<feature type="transmembrane region" description="Helical" evidence="1">
    <location>
        <begin position="21"/>
        <end position="44"/>
    </location>
</feature>
<dbReference type="Proteomes" id="UP001597114">
    <property type="component" value="Unassembled WGS sequence"/>
</dbReference>
<dbReference type="EMBL" id="JBHUCO010000049">
    <property type="protein sequence ID" value="MFD1522810.1"/>
    <property type="molecule type" value="Genomic_DNA"/>
</dbReference>
<protein>
    <recommendedName>
        <fullName evidence="4">DUF4149 domain-containing protein</fullName>
    </recommendedName>
</protein>
<keyword evidence="1" id="KW-1133">Transmembrane helix</keyword>